<gene>
    <name evidence="1" type="ORF">LCGC14_1487520</name>
</gene>
<comment type="caution">
    <text evidence="1">The sequence shown here is derived from an EMBL/GenBank/DDBJ whole genome shotgun (WGS) entry which is preliminary data.</text>
</comment>
<protein>
    <submittedName>
        <fullName evidence="1">Uncharacterized protein</fullName>
    </submittedName>
</protein>
<name>A0A0F9JTL6_9ZZZZ</name>
<dbReference type="AlphaFoldDB" id="A0A0F9JTL6"/>
<organism evidence="1">
    <name type="scientific">marine sediment metagenome</name>
    <dbReference type="NCBI Taxonomy" id="412755"/>
    <lineage>
        <taxon>unclassified sequences</taxon>
        <taxon>metagenomes</taxon>
        <taxon>ecological metagenomes</taxon>
    </lineage>
</organism>
<sequence length="46" mass="5486">MDSKKKIKEIIKDWIQTIPLDQNPSEKDYAEVAQDIWALWQVRGEK</sequence>
<dbReference type="EMBL" id="LAZR01010656">
    <property type="protein sequence ID" value="KKM65806.1"/>
    <property type="molecule type" value="Genomic_DNA"/>
</dbReference>
<evidence type="ECO:0000313" key="1">
    <source>
        <dbReference type="EMBL" id="KKM65806.1"/>
    </source>
</evidence>
<reference evidence="1" key="1">
    <citation type="journal article" date="2015" name="Nature">
        <title>Complex archaea that bridge the gap between prokaryotes and eukaryotes.</title>
        <authorList>
            <person name="Spang A."/>
            <person name="Saw J.H."/>
            <person name="Jorgensen S.L."/>
            <person name="Zaremba-Niedzwiedzka K."/>
            <person name="Martijn J."/>
            <person name="Lind A.E."/>
            <person name="van Eijk R."/>
            <person name="Schleper C."/>
            <person name="Guy L."/>
            <person name="Ettema T.J."/>
        </authorList>
    </citation>
    <scope>NUCLEOTIDE SEQUENCE</scope>
</reference>
<accession>A0A0F9JTL6</accession>
<proteinExistence type="predicted"/>